<protein>
    <submittedName>
        <fullName evidence="2">Uncharacterized protein</fullName>
    </submittedName>
</protein>
<gene>
    <name evidence="2" type="ORF">PFISCL1PPCAC_15987</name>
</gene>
<keyword evidence="1" id="KW-0812">Transmembrane</keyword>
<evidence type="ECO:0000313" key="2">
    <source>
        <dbReference type="EMBL" id="GMT24690.1"/>
    </source>
</evidence>
<organism evidence="2 3">
    <name type="scientific">Pristionchus fissidentatus</name>
    <dbReference type="NCBI Taxonomy" id="1538716"/>
    <lineage>
        <taxon>Eukaryota</taxon>
        <taxon>Metazoa</taxon>
        <taxon>Ecdysozoa</taxon>
        <taxon>Nematoda</taxon>
        <taxon>Chromadorea</taxon>
        <taxon>Rhabditida</taxon>
        <taxon>Rhabditina</taxon>
        <taxon>Diplogasteromorpha</taxon>
        <taxon>Diplogasteroidea</taxon>
        <taxon>Neodiplogasteridae</taxon>
        <taxon>Pristionchus</taxon>
    </lineage>
</organism>
<sequence length="138" mass="15894">FSYRLAQWRMKKECRIDPGRFHPAPLPKWELTLSYAFWGISCITSFVLAYRVCNGPLRPWMEHSLQPSRIVSGWKFDPSDSEWQSYTGTLGGVLLAYAAHSLIFNAAYRLLSNEHARLVQIVAGVLLHVWMVSYPCIF</sequence>
<accession>A0AAV5W2W3</accession>
<proteinExistence type="predicted"/>
<keyword evidence="1" id="KW-1133">Transmembrane helix</keyword>
<feature type="non-terminal residue" evidence="2">
    <location>
        <position position="1"/>
    </location>
</feature>
<reference evidence="2" key="1">
    <citation type="submission" date="2023-10" db="EMBL/GenBank/DDBJ databases">
        <title>Genome assembly of Pristionchus species.</title>
        <authorList>
            <person name="Yoshida K."/>
            <person name="Sommer R.J."/>
        </authorList>
    </citation>
    <scope>NUCLEOTIDE SEQUENCE</scope>
    <source>
        <strain evidence="2">RS5133</strain>
    </source>
</reference>
<evidence type="ECO:0000256" key="1">
    <source>
        <dbReference type="SAM" id="Phobius"/>
    </source>
</evidence>
<dbReference type="EMBL" id="BTSY01000004">
    <property type="protein sequence ID" value="GMT24690.1"/>
    <property type="molecule type" value="Genomic_DNA"/>
</dbReference>
<dbReference type="Proteomes" id="UP001432322">
    <property type="component" value="Unassembled WGS sequence"/>
</dbReference>
<feature type="transmembrane region" description="Helical" evidence="1">
    <location>
        <begin position="117"/>
        <end position="137"/>
    </location>
</feature>
<name>A0AAV5W2W3_9BILA</name>
<evidence type="ECO:0000313" key="3">
    <source>
        <dbReference type="Proteomes" id="UP001432322"/>
    </source>
</evidence>
<feature type="transmembrane region" description="Helical" evidence="1">
    <location>
        <begin position="35"/>
        <end position="53"/>
    </location>
</feature>
<keyword evidence="3" id="KW-1185">Reference proteome</keyword>
<keyword evidence="1" id="KW-0472">Membrane</keyword>
<feature type="non-terminal residue" evidence="2">
    <location>
        <position position="138"/>
    </location>
</feature>
<feature type="transmembrane region" description="Helical" evidence="1">
    <location>
        <begin position="90"/>
        <end position="111"/>
    </location>
</feature>
<comment type="caution">
    <text evidence="2">The sequence shown here is derived from an EMBL/GenBank/DDBJ whole genome shotgun (WGS) entry which is preliminary data.</text>
</comment>
<dbReference type="AlphaFoldDB" id="A0AAV5W2W3"/>